<dbReference type="InterPro" id="IPR007080">
    <property type="entry name" value="RNA_pol_Rpb1_1"/>
</dbReference>
<name>A0A6H5GYK8_9HEMI</name>
<evidence type="ECO:0000256" key="9">
    <source>
        <dbReference type="ARBA" id="ARBA00022737"/>
    </source>
</evidence>
<keyword evidence="15" id="KW-0539">Nucleus</keyword>
<dbReference type="CDD" id="cd02584">
    <property type="entry name" value="RNAP_II_Rpb1_C"/>
    <property type="match status" value="1"/>
</dbReference>
<comment type="function">
    <text evidence="17">DNA-dependent RNA polymerase catalyzes the transcription of DNA into RNA using the four ribonucleoside triphosphates as substrates.</text>
</comment>
<dbReference type="PANTHER" id="PTHR19376">
    <property type="entry name" value="DNA-DIRECTED RNA POLYMERASE"/>
    <property type="match status" value="1"/>
</dbReference>
<evidence type="ECO:0000313" key="21">
    <source>
        <dbReference type="Proteomes" id="UP000479000"/>
    </source>
</evidence>
<dbReference type="GO" id="GO:0006366">
    <property type="term" value="P:transcription by RNA polymerase II"/>
    <property type="evidence" value="ECO:0007669"/>
    <property type="project" value="InterPro"/>
</dbReference>
<dbReference type="OrthoDB" id="270392at2759"/>
<dbReference type="InterPro" id="IPR007075">
    <property type="entry name" value="RNA_pol_Rpb1_6"/>
</dbReference>
<organism evidence="20 21">
    <name type="scientific">Nesidiocoris tenuis</name>
    <dbReference type="NCBI Taxonomy" id="355587"/>
    <lineage>
        <taxon>Eukaryota</taxon>
        <taxon>Metazoa</taxon>
        <taxon>Ecdysozoa</taxon>
        <taxon>Arthropoda</taxon>
        <taxon>Hexapoda</taxon>
        <taxon>Insecta</taxon>
        <taxon>Pterygota</taxon>
        <taxon>Neoptera</taxon>
        <taxon>Paraneoptera</taxon>
        <taxon>Hemiptera</taxon>
        <taxon>Heteroptera</taxon>
        <taxon>Panheteroptera</taxon>
        <taxon>Cimicomorpha</taxon>
        <taxon>Miridae</taxon>
        <taxon>Dicyphina</taxon>
        <taxon>Nesidiocoris</taxon>
    </lineage>
</organism>
<dbReference type="PROSITE" id="PS00115">
    <property type="entry name" value="RNA_POL_II_REPEAT"/>
    <property type="match status" value="13"/>
</dbReference>
<keyword evidence="9" id="KW-0677">Repeat</keyword>
<keyword evidence="5" id="KW-0597">Phosphoprotein</keyword>
<dbReference type="InterPro" id="IPR042102">
    <property type="entry name" value="RNA_pol_Rpb1_3_sf"/>
</dbReference>
<keyword evidence="3 17" id="KW-0240">DNA-directed RNA polymerase</keyword>
<dbReference type="InterPro" id="IPR038120">
    <property type="entry name" value="Rpb1_funnel_sf"/>
</dbReference>
<dbReference type="FunFam" id="1.10.132.30:FF:000001">
    <property type="entry name" value="DNA-directed RNA polymerase subunit"/>
    <property type="match status" value="1"/>
</dbReference>
<dbReference type="FunFam" id="4.10.860.120:FF:000005">
    <property type="entry name" value="DNA-directed RNA polymerase subunit"/>
    <property type="match status" value="1"/>
</dbReference>
<dbReference type="GO" id="GO:0003899">
    <property type="term" value="F:DNA-directed RNA polymerase activity"/>
    <property type="evidence" value="ECO:0007669"/>
    <property type="project" value="UniProtKB-EC"/>
</dbReference>
<keyword evidence="13" id="KW-0238">DNA-binding</keyword>
<comment type="catalytic activity">
    <reaction evidence="16 17">
        <text>RNA(n) + a ribonucleoside 5'-triphosphate = RNA(n+1) + diphosphate</text>
        <dbReference type="Rhea" id="RHEA:21248"/>
        <dbReference type="Rhea" id="RHEA-COMP:14527"/>
        <dbReference type="Rhea" id="RHEA-COMP:17342"/>
        <dbReference type="ChEBI" id="CHEBI:33019"/>
        <dbReference type="ChEBI" id="CHEBI:61557"/>
        <dbReference type="ChEBI" id="CHEBI:140395"/>
        <dbReference type="EC" id="2.7.7.6"/>
    </reaction>
</comment>
<dbReference type="Gene3D" id="3.30.1490.180">
    <property type="entry name" value="RNA polymerase ii"/>
    <property type="match status" value="1"/>
</dbReference>
<dbReference type="InterPro" id="IPR006592">
    <property type="entry name" value="RNA_pol_N"/>
</dbReference>
<evidence type="ECO:0000256" key="4">
    <source>
        <dbReference type="ARBA" id="ARBA00022499"/>
    </source>
</evidence>
<dbReference type="InterPro" id="IPR044893">
    <property type="entry name" value="RNA_pol_Rpb1_clamp_domain"/>
</dbReference>
<sequence>MANTGDSKAPLRQVKRVQFGILSPDEIRRLSVTEGGIRFPETMEGGRPKLGGLMDPRQGVIDRLSRCQTCAGNMSECPGHFGHIDLAKPVFHVGFVTKTIKILRCVCFYCSKLLVSPSHPKIKEIVMKTKGQPRKRLTFVYDLCKGKNICEGGDEMDIAKDGMEGQQQQPNRKPGHGGCGRYQPNLRRTGLDVTAEWKHVNEDAQEKKIILTAERTWEILKHITDEECFILGMDPKFARPDWMIVTVLPVPPLCVRPAVVMYGSARNQVGPLVTPLKTTGENNKSYILKIHDRKIHGSLVIIVFQDDLTHKLSDIIKCNNELQRNEQSGAATHVIAENIKMLQFHVATLVDNDMPGLPRAMQKSGKPLKAIKARLKGKEGRIRGNLMGKRVDFSARTVITPDPNLRIDQVGVPRSIAQNMTFPEIVTPFNIDKMLALVRRGNATYPGAKYIVRDNGERIDLRFHPKPSDLHLQWGYKVERHIHDGDLVIFNRQPTLHKMSMMGHRVKVLPWSTFRMNLSCTSPYNADFDGDEMNLHVPQSMETRAEVENLHVTPRQIITPQANKPVMGIVQDTLTAVRKMTKRDVFLEKEQMMNILMHLPVWDGKMPIPAILKPKPLWTGKQVFSLIIPGNVNMIRTHSTHPDDEDSGPYNWISPGDTKVMVEHGELIMGILCKKTLGTSAGSLLHICFLELGHEECGLFYGNIQTVVNNWLLLEGHSIGIGDTIADPQTYMEIQKAIKKAKQDVIEVIQKAHNMELEPTPGNTLRQTFENQVNRILNDARDKTGGSAKKSLTEYNNLKAMVVSGSKGSNINISQVIACVGQQNVEGKRIPFGFRKRTLPHFIKDDYGPESRGFVENSYLAGLTPSEFFFHAMGGREGLIDTAVKTAETGKNFNRSIDKYFFCFLNVSHQFQNGSTMIESFLFPGYIQRRLIKAMESVMVHYDGTVRNSVGQLIQLRYGEDGLCGEGVEFQKIETVDLSNKKFETQFKFDASNERHLRKIFTEDVLRELLGSGKVISALEQEWEQLNRDREALRQIFPSGESKVVLPCNLKRMIWNVQKIFHINQRAPTDLSPLKVIQGVRDLLQKCIIVAGDDHLSKQANENATLLFQCLVRSTLCTKSVSEKFRLSQEAFEWLIGEIENRFKQAQAQPGEMVGALAAQSLGEPATQMTLNTFHFAGVSSKNVTLGVPRLKEIINISKKPKAPSLTVFLTGAAARDAEKAKNVLCRLEHTTLRKVTANTAIYYDPDPQNTVIPEDQEFVNVYYEMPDFDPTRISPWLLRIELDRKRMTGDVILVVNSLCHTSINSHPPKKTSSPSFFIVEFLPTDKKLTMEQISEKINAGFGDDLNCIFNDDNAEKLVLRIRIMNSDDGKQTADEDEAVDKMEDDMFLRCIEANMLSDMTLQGIEAIAKVYMHLPQTDSKKRIIVTETGEFKAIADWLLETDGTSLMKVLSERDVDPVRTFSNDICEIFSVLGIEAVRKSVEKEMNAVLQFYGLYVNYRHLALLCDVMTAKGHLMAITRHGINRQDTGALMRCSFEETVDVLMDAASHAEVDPMRGVSENIIMGQLPRMGTGCFDLLLDAEKCKEGIEIPMAGGGMGVGSGMFFASAATPISTPPGTPWTSGSTPAFTGQQSAWSPTGDVTSYCPSFSPSGASDVSCMSPWSPSHGGGDASPRSPMSYIASPSSGGMSPSYSPRSPFYAPSSPSSTYNPASPQYSPTSPAYVPTSPSYSPTSPSYSPTSPSYSPTSPSYSPTSPSYSPTSPSYSPTSPSYSPTSPSYSPTSPSYSPTSPSYSPTSPSYSPASPSYSPTSPSYSPTSPSYAPSSPNTPASPTYSPTSPSYSPSSPRYSPTSPSFSPSSHKYSPSSPSYSPTSPSYISSPHYGASPTYSPTSPTFSPTSQAFSPTSPSYSPSSPSYSPSSPNRYSPSSSHQYSPTSPAYSSPQYSPTSSKYSPTSPTFTPSGYSPASPASPVYSQTSQTYSPTSPSYSPTTSAYDPSDPPQ</sequence>
<dbReference type="Pfam" id="PF04990">
    <property type="entry name" value="RNA_pol_Rpb1_7"/>
    <property type="match status" value="2"/>
</dbReference>
<dbReference type="PANTHER" id="PTHR19376:SF37">
    <property type="entry name" value="DNA-DIRECTED RNA POLYMERASE II SUBUNIT RPB1"/>
    <property type="match status" value="1"/>
</dbReference>
<feature type="region of interest" description="Disordered" evidence="18">
    <location>
        <begin position="162"/>
        <end position="181"/>
    </location>
</feature>
<gene>
    <name evidence="20" type="ORF">NTEN_LOCUS13680</name>
</gene>
<dbReference type="InterPro" id="IPR007066">
    <property type="entry name" value="RNA_pol_Rpb1_3"/>
</dbReference>
<comment type="subcellular location">
    <subcellularLocation>
        <location evidence="1">Nucleus</location>
    </subcellularLocation>
</comment>
<dbReference type="InterPro" id="IPR007081">
    <property type="entry name" value="RNA_pol_Rpb1_5"/>
</dbReference>
<comment type="similarity">
    <text evidence="2 17">Belongs to the RNA polymerase beta' chain family.</text>
</comment>
<keyword evidence="7 17" id="KW-0548">Nucleotidyltransferase</keyword>
<keyword evidence="8" id="KW-0479">Metal-binding</keyword>
<evidence type="ECO:0000256" key="16">
    <source>
        <dbReference type="ARBA" id="ARBA00048552"/>
    </source>
</evidence>
<keyword evidence="21" id="KW-1185">Reference proteome</keyword>
<evidence type="ECO:0000256" key="5">
    <source>
        <dbReference type="ARBA" id="ARBA00022553"/>
    </source>
</evidence>
<evidence type="ECO:0000256" key="7">
    <source>
        <dbReference type="ARBA" id="ARBA00022695"/>
    </source>
</evidence>
<dbReference type="Pfam" id="PF00623">
    <property type="entry name" value="RNA_pol_Rpb1_2"/>
    <property type="match status" value="1"/>
</dbReference>
<dbReference type="InterPro" id="IPR045867">
    <property type="entry name" value="DNA-dir_RpoC_beta_prime"/>
</dbReference>
<dbReference type="EC" id="2.7.7.6" evidence="17"/>
<dbReference type="Pfam" id="PF04983">
    <property type="entry name" value="RNA_pol_Rpb1_3"/>
    <property type="match status" value="1"/>
</dbReference>
<dbReference type="Gene3D" id="2.40.40.20">
    <property type="match status" value="1"/>
</dbReference>
<evidence type="ECO:0000256" key="10">
    <source>
        <dbReference type="ARBA" id="ARBA00022833"/>
    </source>
</evidence>
<dbReference type="FunFam" id="2.40.40.20:FF:000019">
    <property type="entry name" value="DNA-directed RNA polymerase II subunit RPB1"/>
    <property type="match status" value="1"/>
</dbReference>
<evidence type="ECO:0000259" key="19">
    <source>
        <dbReference type="SMART" id="SM00663"/>
    </source>
</evidence>
<proteinExistence type="inferred from homology"/>
<dbReference type="SMART" id="SM00663">
    <property type="entry name" value="RPOLA_N"/>
    <property type="match status" value="1"/>
</dbReference>
<feature type="compositionally biased region" description="Polar residues" evidence="18">
    <location>
        <begin position="1702"/>
        <end position="1714"/>
    </location>
</feature>
<feature type="domain" description="RNA polymerase N-terminal" evidence="19">
    <location>
        <begin position="241"/>
        <end position="581"/>
    </location>
</feature>
<evidence type="ECO:0000256" key="6">
    <source>
        <dbReference type="ARBA" id="ARBA00022679"/>
    </source>
</evidence>
<keyword evidence="6 17" id="KW-0808">Transferase</keyword>
<dbReference type="GO" id="GO:0046872">
    <property type="term" value="F:metal ion binding"/>
    <property type="evidence" value="ECO:0007669"/>
    <property type="project" value="UniProtKB-KW"/>
</dbReference>
<dbReference type="FunFam" id="3.30.1490.180:FF:000001">
    <property type="entry name" value="DNA-directed RNA polymerase subunit"/>
    <property type="match status" value="1"/>
</dbReference>
<evidence type="ECO:0000256" key="2">
    <source>
        <dbReference type="ARBA" id="ARBA00006460"/>
    </source>
</evidence>
<dbReference type="Gene3D" id="4.10.860.120">
    <property type="entry name" value="RNA polymerase II, clamp domain"/>
    <property type="match status" value="2"/>
</dbReference>
<keyword evidence="14 17" id="KW-0804">Transcription</keyword>
<evidence type="ECO:0000256" key="3">
    <source>
        <dbReference type="ARBA" id="ARBA00022478"/>
    </source>
</evidence>
<keyword evidence="10" id="KW-0862">Zinc</keyword>
<keyword evidence="4" id="KW-1017">Isopeptide bond</keyword>
<dbReference type="Pfam" id="PF04998">
    <property type="entry name" value="RNA_pol_Rpb1_5"/>
    <property type="match status" value="2"/>
</dbReference>
<evidence type="ECO:0000256" key="14">
    <source>
        <dbReference type="ARBA" id="ARBA00023163"/>
    </source>
</evidence>
<feature type="compositionally biased region" description="Low complexity" evidence="18">
    <location>
        <begin position="1715"/>
        <end position="1991"/>
    </location>
</feature>
<keyword evidence="12" id="KW-0832">Ubl conjugation</keyword>
<dbReference type="EMBL" id="CADCXU010020461">
    <property type="protein sequence ID" value="CAB0008434.1"/>
    <property type="molecule type" value="Genomic_DNA"/>
</dbReference>
<evidence type="ECO:0000256" key="15">
    <source>
        <dbReference type="ARBA" id="ARBA00023242"/>
    </source>
</evidence>
<dbReference type="InterPro" id="IPR038593">
    <property type="entry name" value="RNA_pol_Rpb1_7_sf"/>
</dbReference>
<dbReference type="FunFam" id="1.10.150.390:FF:000001">
    <property type="entry name" value="DNA-directed RNA polymerase subunit"/>
    <property type="match status" value="1"/>
</dbReference>
<dbReference type="Gene3D" id="3.30.1360.140">
    <property type="match status" value="1"/>
</dbReference>
<dbReference type="Gene3D" id="1.10.274.100">
    <property type="entry name" value="RNA polymerase Rpb1, domain 3"/>
    <property type="match status" value="1"/>
</dbReference>
<accession>A0A6H5GYK8</accession>
<evidence type="ECO:0000256" key="18">
    <source>
        <dbReference type="SAM" id="MobiDB-lite"/>
    </source>
</evidence>
<feature type="compositionally biased region" description="Low complexity" evidence="18">
    <location>
        <begin position="1682"/>
        <end position="1697"/>
    </location>
</feature>
<dbReference type="GO" id="GO:0003677">
    <property type="term" value="F:DNA binding"/>
    <property type="evidence" value="ECO:0007669"/>
    <property type="project" value="UniProtKB-KW"/>
</dbReference>
<dbReference type="FunFam" id="1.10.274.100:FF:000001">
    <property type="entry name" value="DNA-directed RNA polymerase subunit"/>
    <property type="match status" value="1"/>
</dbReference>
<dbReference type="Gene3D" id="6.10.250.2940">
    <property type="match status" value="1"/>
</dbReference>
<dbReference type="Proteomes" id="UP000479000">
    <property type="component" value="Unassembled WGS sequence"/>
</dbReference>
<dbReference type="InterPro" id="IPR000722">
    <property type="entry name" value="RNA_pol_asu"/>
</dbReference>
<dbReference type="CDD" id="cd02733">
    <property type="entry name" value="RNAP_II_RPB1_N"/>
    <property type="match status" value="1"/>
</dbReference>
<dbReference type="InterPro" id="IPR007073">
    <property type="entry name" value="RNA_pol_Rpb1_7"/>
</dbReference>
<evidence type="ECO:0000256" key="11">
    <source>
        <dbReference type="ARBA" id="ARBA00022842"/>
    </source>
</evidence>
<evidence type="ECO:0000256" key="12">
    <source>
        <dbReference type="ARBA" id="ARBA00022843"/>
    </source>
</evidence>
<dbReference type="PRINTS" id="PR01217">
    <property type="entry name" value="PRICHEXTENSN"/>
</dbReference>
<dbReference type="InterPro" id="IPR000684">
    <property type="entry name" value="RNA_pol_II_repeat_euk"/>
</dbReference>
<evidence type="ECO:0000256" key="17">
    <source>
        <dbReference type="RuleBase" id="RU004279"/>
    </source>
</evidence>
<feature type="region of interest" description="Disordered" evidence="18">
    <location>
        <begin position="1656"/>
        <end position="2000"/>
    </location>
</feature>
<dbReference type="Pfam" id="PF04992">
    <property type="entry name" value="RNA_pol_Rpb1_6"/>
    <property type="match status" value="1"/>
</dbReference>
<dbReference type="Gene3D" id="1.10.150.390">
    <property type="match status" value="1"/>
</dbReference>
<protein>
    <recommendedName>
        <fullName evidence="17">DNA-directed RNA polymerase subunit</fullName>
        <ecNumber evidence="17">2.7.7.6</ecNumber>
    </recommendedName>
</protein>
<dbReference type="SUPFAM" id="SSF64484">
    <property type="entry name" value="beta and beta-prime subunits of DNA dependent RNA-polymerase"/>
    <property type="match status" value="1"/>
</dbReference>
<evidence type="ECO:0000256" key="8">
    <source>
        <dbReference type="ARBA" id="ARBA00022723"/>
    </source>
</evidence>
<dbReference type="Pfam" id="PF04997">
    <property type="entry name" value="RNA_pol_Rpb1_1"/>
    <property type="match status" value="2"/>
</dbReference>
<dbReference type="InterPro" id="IPR007083">
    <property type="entry name" value="RNA_pol_Rpb1_4"/>
</dbReference>
<dbReference type="GO" id="GO:0005665">
    <property type="term" value="C:RNA polymerase II, core complex"/>
    <property type="evidence" value="ECO:0007669"/>
    <property type="project" value="TreeGrafter"/>
</dbReference>
<reference evidence="20 21" key="1">
    <citation type="submission" date="2020-02" db="EMBL/GenBank/DDBJ databases">
        <authorList>
            <person name="Ferguson B K."/>
        </authorList>
    </citation>
    <scope>NUCLEOTIDE SEQUENCE [LARGE SCALE GENOMIC DNA]</scope>
</reference>
<dbReference type="Gene3D" id="1.10.132.30">
    <property type="match status" value="1"/>
</dbReference>
<keyword evidence="11" id="KW-0460">Magnesium</keyword>
<evidence type="ECO:0000313" key="20">
    <source>
        <dbReference type="EMBL" id="CAB0008434.1"/>
    </source>
</evidence>
<evidence type="ECO:0000256" key="1">
    <source>
        <dbReference type="ARBA" id="ARBA00004123"/>
    </source>
</evidence>
<dbReference type="Gene3D" id="6.20.50.80">
    <property type="match status" value="1"/>
</dbReference>
<evidence type="ECO:0000256" key="13">
    <source>
        <dbReference type="ARBA" id="ARBA00023125"/>
    </source>
</evidence>
<dbReference type="Pfam" id="PF05000">
    <property type="entry name" value="RNA_pol_Rpb1_4"/>
    <property type="match status" value="1"/>
</dbReference>